<dbReference type="InterPro" id="IPR026702">
    <property type="entry name" value="CCDC83"/>
</dbReference>
<accession>A0A7L1GVS0</accession>
<evidence type="ECO:0000313" key="3">
    <source>
        <dbReference type="Proteomes" id="UP000557230"/>
    </source>
</evidence>
<feature type="non-terminal residue" evidence="2">
    <location>
        <position position="175"/>
    </location>
</feature>
<name>A0A7L1GVS0_9PICI</name>
<protein>
    <submittedName>
        <fullName evidence="2">CCD83 protein</fullName>
    </submittedName>
</protein>
<dbReference type="Proteomes" id="UP000557230">
    <property type="component" value="Unassembled WGS sequence"/>
</dbReference>
<sequence>VVTRDDVEESLKTKCQYVKDKEQLLKDLQSQIEETEQRLLAKQKERDYWLEYKNVERKVQAIRIINLGKDIKEVKDDLNRAKEHYRNILKAVQEKNDILLEKHVEISKEQALENAVRYLHKNICREIEENAWLKEEVKIYQKEVSDLKASVQLLEEENINLVTKLIDSRLQNLNV</sequence>
<keyword evidence="1" id="KW-0175">Coiled coil</keyword>
<proteinExistence type="predicted"/>
<comment type="caution">
    <text evidence="2">The sequence shown here is derived from an EMBL/GenBank/DDBJ whole genome shotgun (WGS) entry which is preliminary data.</text>
</comment>
<dbReference type="AlphaFoldDB" id="A0A7L1GVS0"/>
<evidence type="ECO:0000313" key="2">
    <source>
        <dbReference type="EMBL" id="NXN17972.1"/>
    </source>
</evidence>
<dbReference type="EMBL" id="VXBD01013442">
    <property type="protein sequence ID" value="NXN17972.1"/>
    <property type="molecule type" value="Genomic_DNA"/>
</dbReference>
<organism evidence="2 3">
    <name type="scientific">Indicator maculatus</name>
    <name type="common">spotted honeyguide</name>
    <dbReference type="NCBI Taxonomy" id="545262"/>
    <lineage>
        <taxon>Eukaryota</taxon>
        <taxon>Metazoa</taxon>
        <taxon>Chordata</taxon>
        <taxon>Craniata</taxon>
        <taxon>Vertebrata</taxon>
        <taxon>Euteleostomi</taxon>
        <taxon>Archelosauria</taxon>
        <taxon>Archosauria</taxon>
        <taxon>Dinosauria</taxon>
        <taxon>Saurischia</taxon>
        <taxon>Theropoda</taxon>
        <taxon>Coelurosauria</taxon>
        <taxon>Aves</taxon>
        <taxon>Neognathae</taxon>
        <taxon>Neoaves</taxon>
        <taxon>Telluraves</taxon>
        <taxon>Coraciimorphae</taxon>
        <taxon>Piciformes</taxon>
        <taxon>Indicatoridae</taxon>
        <taxon>Indicator</taxon>
    </lineage>
</organism>
<gene>
    <name evidence="2" type="primary">Ccdc83</name>
    <name evidence="2" type="ORF">INDMAC_R09767</name>
</gene>
<evidence type="ECO:0000256" key="1">
    <source>
        <dbReference type="SAM" id="Coils"/>
    </source>
</evidence>
<dbReference type="OrthoDB" id="10005859at2759"/>
<feature type="non-terminal residue" evidence="2">
    <location>
        <position position="1"/>
    </location>
</feature>
<dbReference type="PANTHER" id="PTHR21468">
    <property type="entry name" value="HSD9"/>
    <property type="match status" value="1"/>
</dbReference>
<feature type="coiled-coil region" evidence="1">
    <location>
        <begin position="18"/>
        <end position="109"/>
    </location>
</feature>
<dbReference type="PANTHER" id="PTHR21468:SF1">
    <property type="entry name" value="COILED-COIL DOMAIN-CONTAINING PROTEIN 83"/>
    <property type="match status" value="1"/>
</dbReference>
<reference evidence="2 3" key="1">
    <citation type="submission" date="2019-09" db="EMBL/GenBank/DDBJ databases">
        <title>Bird 10,000 Genomes (B10K) Project - Family phase.</title>
        <authorList>
            <person name="Zhang G."/>
        </authorList>
    </citation>
    <scope>NUCLEOTIDE SEQUENCE [LARGE SCALE GENOMIC DNA]</scope>
    <source>
        <strain evidence="2">B10K-DU-001-78</strain>
        <tissue evidence="2">Muscle</tissue>
    </source>
</reference>
<keyword evidence="3" id="KW-1185">Reference proteome</keyword>